<keyword evidence="1" id="KW-0812">Transmembrane</keyword>
<proteinExistence type="predicted"/>
<keyword evidence="1" id="KW-0472">Membrane</keyword>
<comment type="caution">
    <text evidence="2">The sequence shown here is derived from an EMBL/GenBank/DDBJ whole genome shotgun (WGS) entry which is preliminary data.</text>
</comment>
<organism evidence="2 3">
    <name type="scientific">Alteromonas gilva</name>
    <dbReference type="NCBI Taxonomy" id="2987522"/>
    <lineage>
        <taxon>Bacteria</taxon>
        <taxon>Pseudomonadati</taxon>
        <taxon>Pseudomonadota</taxon>
        <taxon>Gammaproteobacteria</taxon>
        <taxon>Alteromonadales</taxon>
        <taxon>Alteromonadaceae</taxon>
        <taxon>Alteromonas/Salinimonas group</taxon>
        <taxon>Alteromonas</taxon>
    </lineage>
</organism>
<reference evidence="2 3" key="1">
    <citation type="submission" date="2022-10" db="EMBL/GenBank/DDBJ databases">
        <title>Alteromonas sp. chi3 Genome sequencing.</title>
        <authorList>
            <person name="Park S."/>
        </authorList>
    </citation>
    <scope>NUCLEOTIDE SEQUENCE [LARGE SCALE GENOMIC DNA]</scope>
    <source>
        <strain evidence="3">chi3</strain>
    </source>
</reference>
<evidence type="ECO:0000313" key="2">
    <source>
        <dbReference type="EMBL" id="MDC8829720.1"/>
    </source>
</evidence>
<evidence type="ECO:0000256" key="1">
    <source>
        <dbReference type="SAM" id="Phobius"/>
    </source>
</evidence>
<accession>A0ABT5KY67</accession>
<dbReference type="SUPFAM" id="SSF141571">
    <property type="entry name" value="Pentapeptide repeat-like"/>
    <property type="match status" value="1"/>
</dbReference>
<feature type="transmembrane region" description="Helical" evidence="1">
    <location>
        <begin position="243"/>
        <end position="265"/>
    </location>
</feature>
<dbReference type="Pfam" id="PF00805">
    <property type="entry name" value="Pentapeptide"/>
    <property type="match status" value="1"/>
</dbReference>
<protein>
    <submittedName>
        <fullName evidence="2">Pentapeptide repeat-containing protein</fullName>
    </submittedName>
</protein>
<name>A0ABT5KY67_9ALTE</name>
<gene>
    <name evidence="2" type="ORF">OIK42_02980</name>
</gene>
<feature type="transmembrane region" description="Helical" evidence="1">
    <location>
        <begin position="200"/>
        <end position="223"/>
    </location>
</feature>
<keyword evidence="3" id="KW-1185">Reference proteome</keyword>
<keyword evidence="1" id="KW-1133">Transmembrane helix</keyword>
<dbReference type="Gene3D" id="2.160.20.80">
    <property type="entry name" value="E3 ubiquitin-protein ligase SopA"/>
    <property type="match status" value="1"/>
</dbReference>
<dbReference type="RefSeq" id="WP_273638255.1">
    <property type="nucleotide sequence ID" value="NZ_JAQQXP010000001.1"/>
</dbReference>
<dbReference type="InterPro" id="IPR001646">
    <property type="entry name" value="5peptide_repeat"/>
</dbReference>
<evidence type="ECO:0000313" key="3">
    <source>
        <dbReference type="Proteomes" id="UP001218788"/>
    </source>
</evidence>
<dbReference type="EMBL" id="JAQQXP010000001">
    <property type="protein sequence ID" value="MDC8829720.1"/>
    <property type="molecule type" value="Genomic_DNA"/>
</dbReference>
<dbReference type="Proteomes" id="UP001218788">
    <property type="component" value="Unassembled WGS sequence"/>
</dbReference>
<sequence>MSIELQQSEWTDNPVKHLGDIEFNVSGVNGVRLSKAHMLRVSAVEKTFERVDFRYSVFDDCYFRKCKFVNCDFTGAQLKNSSFRGSEFIGCKFDYCRFNNTRITNTILDNNQPGFENVALEFAQALRVNFGQIGDVVGVNKAIKHELMATKTHLKKGAFSSEGWYRDKYKSWDRAKFVWNYLTFSSLDFIWGNGESLVKVFRTICLVIFAATLLSILSGEILASSLQASVLVFLGLDSDALPLMLGVPLVLCRFVLLGMFLSVLVKRLSRR</sequence>